<evidence type="ECO:0000313" key="3">
    <source>
        <dbReference type="Proteomes" id="UP000785613"/>
    </source>
</evidence>
<protein>
    <submittedName>
        <fullName evidence="2">Uncharacterized protein</fullName>
    </submittedName>
</protein>
<sequence length="442" mass="48694">MTDTPPSCAFAYLRYIDLLSAKRCRLALADPEGQALAASPSLVEPLAWLMRKGMVSADELVAAFDHLELASDQDMFDQALERYELFCIEGSAVCIDLMVREGLLRADERDGVLERIGFEKVLTLPGEVLFQMVNCGLMTRARFDALHGVIGGSARRAAILDFADFLFTSAQQRKDLKPIAPPKGMWIWFQLALLLLGPVLLVFAIAGVMRLFTALPACDGWSVRNKIDSMLPRGVGATSGGMREVGYIKQAGVRGCGATVHIDGKAFAFAYTVAKDEKEGDLLVVQADPAIVEARFGRLDADGEAPDLTYPIKRRMLESALRYAVASSKTQAELLDAELRERLARKKMGYRWELSARERRGEIADIEPVAPCRALVVNKRYSCRLLIERNDPLRMGVGARPTLHEGEFTFVPGGYDGVWTVGEYFKSEYQSAIAAPRAAAPH</sequence>
<organism evidence="2 3">
    <name type="scientific">Massilia rubra</name>
    <dbReference type="NCBI Taxonomy" id="2607910"/>
    <lineage>
        <taxon>Bacteria</taxon>
        <taxon>Pseudomonadati</taxon>
        <taxon>Pseudomonadota</taxon>
        <taxon>Betaproteobacteria</taxon>
        <taxon>Burkholderiales</taxon>
        <taxon>Oxalobacteraceae</taxon>
        <taxon>Telluria group</taxon>
        <taxon>Massilia</taxon>
    </lineage>
</organism>
<keyword evidence="3" id="KW-1185">Reference proteome</keyword>
<proteinExistence type="predicted"/>
<evidence type="ECO:0000256" key="1">
    <source>
        <dbReference type="SAM" id="Phobius"/>
    </source>
</evidence>
<accession>A0ABX0LTL9</accession>
<keyword evidence="1" id="KW-0812">Transmembrane</keyword>
<keyword evidence="1" id="KW-0472">Membrane</keyword>
<dbReference type="EMBL" id="VUYU01000012">
    <property type="protein sequence ID" value="NHZ35641.1"/>
    <property type="molecule type" value="Genomic_DNA"/>
</dbReference>
<comment type="caution">
    <text evidence="2">The sequence shown here is derived from an EMBL/GenBank/DDBJ whole genome shotgun (WGS) entry which is preliminary data.</text>
</comment>
<evidence type="ECO:0000313" key="2">
    <source>
        <dbReference type="EMBL" id="NHZ35641.1"/>
    </source>
</evidence>
<dbReference type="RefSeq" id="WP_167227032.1">
    <property type="nucleotide sequence ID" value="NZ_VUYU01000012.1"/>
</dbReference>
<feature type="transmembrane region" description="Helical" evidence="1">
    <location>
        <begin position="185"/>
        <end position="206"/>
    </location>
</feature>
<dbReference type="Proteomes" id="UP000785613">
    <property type="component" value="Unassembled WGS sequence"/>
</dbReference>
<name>A0ABX0LTL9_9BURK</name>
<reference evidence="2 3" key="1">
    <citation type="submission" date="2019-09" db="EMBL/GenBank/DDBJ databases">
        <title>Taxonomy of Antarctic Massilia spp.: description of Massilia rubra sp. nov., Massilia aquatica sp. nov., Massilia mucilaginosa sp. nov., Massilia frigida sp. nov. isolated from streams, lakes and regoliths.</title>
        <authorList>
            <person name="Holochova P."/>
            <person name="Sedlacek I."/>
            <person name="Kralova S."/>
            <person name="Maslanova I."/>
            <person name="Busse H.-J."/>
            <person name="Stankova E."/>
            <person name="Vrbovska V."/>
            <person name="Kovarovic V."/>
            <person name="Bartak M."/>
            <person name="Svec P."/>
            <person name="Pantucek R."/>
        </authorList>
    </citation>
    <scope>NUCLEOTIDE SEQUENCE [LARGE SCALE GENOMIC DNA]</scope>
    <source>
        <strain evidence="2 3">CCM 8692</strain>
    </source>
</reference>
<keyword evidence="1" id="KW-1133">Transmembrane helix</keyword>
<gene>
    <name evidence="2" type="ORF">F0185_18930</name>
</gene>